<dbReference type="EMBL" id="JAHHHD010000019">
    <property type="protein sequence ID" value="MBW4660268.1"/>
    <property type="molecule type" value="Genomic_DNA"/>
</dbReference>
<gene>
    <name evidence="2" type="ORF">KME15_16455</name>
</gene>
<sequence length="230" mass="26605">MQTRSETKRRLKKTLGSLLCLAFGVYTGRVIGLFIGRLVFYTLQAHSTYGFFTWIVSVAIGVRTEELTAESLAQAMSSFENFFRLLGMVFFGEAGVRVHYWYYYLRGIKTYHAFTFDSFRKHFFHIDNAYVDMLWALIYVVSLDTVRGVLCFVAGNAVYGYFSGILGFYAIFPTLFAIILIFQWATETVKNVLHPHRIEWEIQDSSLIKAVLSKREEENLLGRGREEEDE</sequence>
<proteinExistence type="predicted"/>
<organism evidence="2 3">
    <name type="scientific">Drouetiella hepatica Uher 2000/2452</name>
    <dbReference type="NCBI Taxonomy" id="904376"/>
    <lineage>
        <taxon>Bacteria</taxon>
        <taxon>Bacillati</taxon>
        <taxon>Cyanobacteriota</taxon>
        <taxon>Cyanophyceae</taxon>
        <taxon>Oculatellales</taxon>
        <taxon>Oculatellaceae</taxon>
        <taxon>Drouetiella</taxon>
    </lineage>
</organism>
<reference evidence="2" key="1">
    <citation type="submission" date="2021-05" db="EMBL/GenBank/DDBJ databases">
        <authorList>
            <person name="Pietrasiak N."/>
            <person name="Ward R."/>
            <person name="Stajich J.E."/>
            <person name="Kurbessoian T."/>
        </authorList>
    </citation>
    <scope>NUCLEOTIDE SEQUENCE</scope>
    <source>
        <strain evidence="2">UHER 2000/2452</strain>
    </source>
</reference>
<keyword evidence="1" id="KW-0812">Transmembrane</keyword>
<feature type="transmembrane region" description="Helical" evidence="1">
    <location>
        <begin position="133"/>
        <end position="154"/>
    </location>
</feature>
<evidence type="ECO:0000313" key="2">
    <source>
        <dbReference type="EMBL" id="MBW4660268.1"/>
    </source>
</evidence>
<dbReference type="Proteomes" id="UP000757435">
    <property type="component" value="Unassembled WGS sequence"/>
</dbReference>
<feature type="transmembrane region" description="Helical" evidence="1">
    <location>
        <begin position="82"/>
        <end position="102"/>
    </location>
</feature>
<accession>A0A951QCI5</accession>
<evidence type="ECO:0000256" key="1">
    <source>
        <dbReference type="SAM" id="Phobius"/>
    </source>
</evidence>
<feature type="transmembrane region" description="Helical" evidence="1">
    <location>
        <begin position="43"/>
        <end position="62"/>
    </location>
</feature>
<name>A0A951QCI5_9CYAN</name>
<protein>
    <submittedName>
        <fullName evidence="2">Uncharacterized protein</fullName>
    </submittedName>
</protein>
<keyword evidence="1" id="KW-1133">Transmembrane helix</keyword>
<keyword evidence="1" id="KW-0472">Membrane</keyword>
<evidence type="ECO:0000313" key="3">
    <source>
        <dbReference type="Proteomes" id="UP000757435"/>
    </source>
</evidence>
<comment type="caution">
    <text evidence="2">The sequence shown here is derived from an EMBL/GenBank/DDBJ whole genome shotgun (WGS) entry which is preliminary data.</text>
</comment>
<reference evidence="2" key="2">
    <citation type="journal article" date="2022" name="Microbiol. Resour. Announc.">
        <title>Metagenome Sequencing to Explore Phylogenomics of Terrestrial Cyanobacteria.</title>
        <authorList>
            <person name="Ward R.D."/>
            <person name="Stajich J.E."/>
            <person name="Johansen J.R."/>
            <person name="Huntemann M."/>
            <person name="Clum A."/>
            <person name="Foster B."/>
            <person name="Foster B."/>
            <person name="Roux S."/>
            <person name="Palaniappan K."/>
            <person name="Varghese N."/>
            <person name="Mukherjee S."/>
            <person name="Reddy T.B.K."/>
            <person name="Daum C."/>
            <person name="Copeland A."/>
            <person name="Chen I.A."/>
            <person name="Ivanova N.N."/>
            <person name="Kyrpides N.C."/>
            <person name="Shapiro N."/>
            <person name="Eloe-Fadrosh E.A."/>
            <person name="Pietrasiak N."/>
        </authorList>
    </citation>
    <scope>NUCLEOTIDE SEQUENCE</scope>
    <source>
        <strain evidence="2">UHER 2000/2452</strain>
    </source>
</reference>
<feature type="transmembrane region" description="Helical" evidence="1">
    <location>
        <begin position="166"/>
        <end position="185"/>
    </location>
</feature>
<dbReference type="AlphaFoldDB" id="A0A951QCI5"/>